<evidence type="ECO:0000256" key="2">
    <source>
        <dbReference type="ARBA" id="ARBA00022723"/>
    </source>
</evidence>
<sequence length="355" mass="37832">MHSVMIRPATYDNARDAVDETFAHFSMDLQGKKVLIKPNVLRASEAAEGIVTHPAVLAAVVEKVETFSPASIVVGDNPGLFSYGANEAAFEQAGLMAAAKGHYRNIGLDAVSVPFNPAFMEHVGVSRDILDADVVISLPKFKTHGLTVMTGAVKNSYGILPGAQKARLHKIAGNPARFHDLVVEVFGLRVPDLFIMDAVVGMEGNGPASPDLRDIGMILAADNAVAMDAVVATMMGLDPGRLRFLQKAAEAGLGSWQMTDIQIDGNLVVIKDFKVPPLGGEAIHDNAAVQETIQSKVVLVPRPDPDRCTACGACVEQCPAEALSIPEDLPVADMERCVTCFCCQEMCPEKAMVLQ</sequence>
<protein>
    <submittedName>
        <fullName evidence="6">(4Fe-4S)-binding protein</fullName>
    </submittedName>
</protein>
<dbReference type="InterPro" id="IPR017900">
    <property type="entry name" value="4Fe4S_Fe_S_CS"/>
</dbReference>
<dbReference type="InterPro" id="IPR017896">
    <property type="entry name" value="4Fe4S_Fe-S-bd"/>
</dbReference>
<dbReference type="Proteomes" id="UP000427769">
    <property type="component" value="Chromosome"/>
</dbReference>
<keyword evidence="3" id="KW-0408">Iron</keyword>
<dbReference type="AlphaFoldDB" id="A0A5K7Z4U3"/>
<evidence type="ECO:0000313" key="6">
    <source>
        <dbReference type="EMBL" id="BBO76028.1"/>
    </source>
</evidence>
<evidence type="ECO:0000256" key="4">
    <source>
        <dbReference type="ARBA" id="ARBA00023014"/>
    </source>
</evidence>
<dbReference type="Pfam" id="PF04015">
    <property type="entry name" value="DUF362"/>
    <property type="match status" value="1"/>
</dbReference>
<accession>A0A5K7Z4U3</accession>
<dbReference type="GO" id="GO:0051539">
    <property type="term" value="F:4 iron, 4 sulfur cluster binding"/>
    <property type="evidence" value="ECO:0007669"/>
    <property type="project" value="UniProtKB-KW"/>
</dbReference>
<evidence type="ECO:0000313" key="7">
    <source>
        <dbReference type="Proteomes" id="UP000427769"/>
    </source>
</evidence>
<dbReference type="SUPFAM" id="SSF54862">
    <property type="entry name" value="4Fe-4S ferredoxins"/>
    <property type="match status" value="1"/>
</dbReference>
<feature type="domain" description="4Fe-4S ferredoxin-type" evidence="5">
    <location>
        <begin position="299"/>
        <end position="328"/>
    </location>
</feature>
<dbReference type="Gene3D" id="3.30.70.20">
    <property type="match status" value="1"/>
</dbReference>
<feature type="domain" description="4Fe-4S ferredoxin-type" evidence="5">
    <location>
        <begin position="330"/>
        <end position="355"/>
    </location>
</feature>
<proteinExistence type="predicted"/>
<gene>
    <name evidence="6" type="ORF">DSCW_34450</name>
</gene>
<dbReference type="RefSeq" id="WP_155304890.1">
    <property type="nucleotide sequence ID" value="NZ_AP021875.1"/>
</dbReference>
<dbReference type="Pfam" id="PF00037">
    <property type="entry name" value="Fer4"/>
    <property type="match status" value="1"/>
</dbReference>
<keyword evidence="1" id="KW-0004">4Fe-4S</keyword>
<evidence type="ECO:0000256" key="3">
    <source>
        <dbReference type="ARBA" id="ARBA00023004"/>
    </source>
</evidence>
<dbReference type="PROSITE" id="PS51379">
    <property type="entry name" value="4FE4S_FER_2"/>
    <property type="match status" value="2"/>
</dbReference>
<dbReference type="EMBL" id="AP021875">
    <property type="protein sequence ID" value="BBO76028.1"/>
    <property type="molecule type" value="Genomic_DNA"/>
</dbReference>
<dbReference type="PANTHER" id="PTHR24960">
    <property type="entry name" value="PHOTOSYSTEM I IRON-SULFUR CENTER-RELATED"/>
    <property type="match status" value="1"/>
</dbReference>
<name>A0A5K7Z4U3_9BACT</name>
<dbReference type="InterPro" id="IPR007160">
    <property type="entry name" value="DUF362"/>
</dbReference>
<dbReference type="GO" id="GO:0046872">
    <property type="term" value="F:metal ion binding"/>
    <property type="evidence" value="ECO:0007669"/>
    <property type="project" value="UniProtKB-KW"/>
</dbReference>
<evidence type="ECO:0000259" key="5">
    <source>
        <dbReference type="PROSITE" id="PS51379"/>
    </source>
</evidence>
<dbReference type="OrthoDB" id="9807879at2"/>
<evidence type="ECO:0000256" key="1">
    <source>
        <dbReference type="ARBA" id="ARBA00022485"/>
    </source>
</evidence>
<organism evidence="6 7">
    <name type="scientific">Desulfosarcina widdelii</name>
    <dbReference type="NCBI Taxonomy" id="947919"/>
    <lineage>
        <taxon>Bacteria</taxon>
        <taxon>Pseudomonadati</taxon>
        <taxon>Thermodesulfobacteriota</taxon>
        <taxon>Desulfobacteria</taxon>
        <taxon>Desulfobacterales</taxon>
        <taxon>Desulfosarcinaceae</taxon>
        <taxon>Desulfosarcina</taxon>
    </lineage>
</organism>
<keyword evidence="7" id="KW-1185">Reference proteome</keyword>
<dbReference type="InterPro" id="IPR050157">
    <property type="entry name" value="PSI_iron-sulfur_center"/>
</dbReference>
<keyword evidence="4" id="KW-0411">Iron-sulfur</keyword>
<dbReference type="PROSITE" id="PS00198">
    <property type="entry name" value="4FE4S_FER_1"/>
    <property type="match status" value="2"/>
</dbReference>
<dbReference type="KEGG" id="dwd:DSCW_34450"/>
<reference evidence="6 7" key="1">
    <citation type="submission" date="2019-11" db="EMBL/GenBank/DDBJ databases">
        <title>Comparative genomics of hydrocarbon-degrading Desulfosarcina strains.</title>
        <authorList>
            <person name="Watanabe M."/>
            <person name="Kojima H."/>
            <person name="Fukui M."/>
        </authorList>
    </citation>
    <scope>NUCLEOTIDE SEQUENCE [LARGE SCALE GENOMIC DNA]</scope>
    <source>
        <strain evidence="6 7">PP31</strain>
    </source>
</reference>
<keyword evidence="2" id="KW-0479">Metal-binding</keyword>